<dbReference type="PANTHER" id="PTHR43245:SF13">
    <property type="entry name" value="UDP-D-APIOSE_UDP-D-XYLOSE SYNTHASE 2"/>
    <property type="match status" value="1"/>
</dbReference>
<dbReference type="Proteomes" id="UP000286716">
    <property type="component" value="Unassembled WGS sequence"/>
</dbReference>
<dbReference type="Gene3D" id="3.40.50.720">
    <property type="entry name" value="NAD(P)-binding Rossmann-like Domain"/>
    <property type="match status" value="1"/>
</dbReference>
<dbReference type="InterPro" id="IPR050177">
    <property type="entry name" value="Lipid_A_modif_metabolic_enz"/>
</dbReference>
<evidence type="ECO:0000313" key="3">
    <source>
        <dbReference type="Proteomes" id="UP000286716"/>
    </source>
</evidence>
<organism evidence="2 3">
    <name type="scientific">Amycolatopsis balhimycina DSM 5908</name>
    <dbReference type="NCBI Taxonomy" id="1081091"/>
    <lineage>
        <taxon>Bacteria</taxon>
        <taxon>Bacillati</taxon>
        <taxon>Actinomycetota</taxon>
        <taxon>Actinomycetes</taxon>
        <taxon>Pseudonocardiales</taxon>
        <taxon>Pseudonocardiaceae</taxon>
        <taxon>Amycolatopsis</taxon>
    </lineage>
</organism>
<protein>
    <submittedName>
        <fullName evidence="2">UDP-glucose 4-epimerase</fullName>
    </submittedName>
</protein>
<sequence>MPISAAEAGSTSRTIHRAAVIGAGGFIGTRLSVALTNEHVDTACFTRVTRALDDSDELSYVLHRVPVIYYLASSINPTLGEQYPERAREDHRTFAKLLARLACRDEPPTVVLTSSGGTVYEQDVLPPYDERSPVRAVGRYGAAKLALEEELHAYSGRIAGVILRLSNAYGPGQRPGKGQGVLGYWLRAALDGRPLQVISDPGSTRDYVYIDDVVDCMWRIDNMVRDGLLGEREPLVLNVGSGVGTSLTELVGIVRTVLGRDIPVQYTTGRELDRRHVWLDVGQAYQTLGWRPTTSLVDGVAAMWRWTRDQRQRQSVNRTDGAHQWY</sequence>
<dbReference type="InterPro" id="IPR001509">
    <property type="entry name" value="Epimerase_deHydtase"/>
</dbReference>
<dbReference type="OrthoDB" id="9801785at2"/>
<dbReference type="Pfam" id="PF01370">
    <property type="entry name" value="Epimerase"/>
    <property type="match status" value="1"/>
</dbReference>
<dbReference type="AlphaFoldDB" id="A0A428WP58"/>
<feature type="domain" description="NAD-dependent epimerase/dehydratase" evidence="1">
    <location>
        <begin position="19"/>
        <end position="231"/>
    </location>
</feature>
<keyword evidence="3" id="KW-1185">Reference proteome</keyword>
<evidence type="ECO:0000259" key="1">
    <source>
        <dbReference type="Pfam" id="PF01370"/>
    </source>
</evidence>
<proteinExistence type="predicted"/>
<dbReference type="SUPFAM" id="SSF51735">
    <property type="entry name" value="NAD(P)-binding Rossmann-fold domains"/>
    <property type="match status" value="1"/>
</dbReference>
<accession>A0A428WP58</accession>
<gene>
    <name evidence="2" type="ORF">DMA12_15090</name>
</gene>
<comment type="caution">
    <text evidence="2">The sequence shown here is derived from an EMBL/GenBank/DDBJ whole genome shotgun (WGS) entry which is preliminary data.</text>
</comment>
<dbReference type="InterPro" id="IPR036291">
    <property type="entry name" value="NAD(P)-bd_dom_sf"/>
</dbReference>
<name>A0A428WP58_AMYBA</name>
<reference evidence="2 3" key="1">
    <citation type="submission" date="2018-05" db="EMBL/GenBank/DDBJ databases">
        <title>Evolution of GPA BGCs.</title>
        <authorList>
            <person name="Waglechner N."/>
            <person name="Wright G.D."/>
        </authorList>
    </citation>
    <scope>NUCLEOTIDE SEQUENCE [LARGE SCALE GENOMIC DNA]</scope>
    <source>
        <strain evidence="2 3">DSM 5908</strain>
    </source>
</reference>
<dbReference type="RefSeq" id="WP_020639570.1">
    <property type="nucleotide sequence ID" value="NZ_QHHU01000018.1"/>
</dbReference>
<dbReference type="PANTHER" id="PTHR43245">
    <property type="entry name" value="BIFUNCTIONAL POLYMYXIN RESISTANCE PROTEIN ARNA"/>
    <property type="match status" value="1"/>
</dbReference>
<evidence type="ECO:0000313" key="2">
    <source>
        <dbReference type="EMBL" id="RSM44866.1"/>
    </source>
</evidence>
<dbReference type="EMBL" id="QHHU01000018">
    <property type="protein sequence ID" value="RSM44866.1"/>
    <property type="molecule type" value="Genomic_DNA"/>
</dbReference>